<dbReference type="Proteomes" id="UP000249065">
    <property type="component" value="Unassembled WGS sequence"/>
</dbReference>
<dbReference type="InterPro" id="IPR015424">
    <property type="entry name" value="PyrdxlP-dep_Trfase"/>
</dbReference>
<dbReference type="Gene3D" id="3.40.640.10">
    <property type="entry name" value="Type I PLP-dependent aspartate aminotransferase-like (Major domain)"/>
    <property type="match status" value="1"/>
</dbReference>
<dbReference type="GO" id="GO:0030170">
    <property type="term" value="F:pyridoxal phosphate binding"/>
    <property type="evidence" value="ECO:0007669"/>
    <property type="project" value="InterPro"/>
</dbReference>
<dbReference type="Gene3D" id="3.90.1150.10">
    <property type="entry name" value="Aspartate Aminotransferase, domain 1"/>
    <property type="match status" value="1"/>
</dbReference>
<protein>
    <submittedName>
        <fullName evidence="4">Aspartate aminotransferase family protein</fullName>
    </submittedName>
</protein>
<comment type="similarity">
    <text evidence="3">Belongs to the class-III pyridoxal-phosphate-dependent aminotransferase family.</text>
</comment>
<dbReference type="OrthoDB" id="9801052at2"/>
<dbReference type="PANTHER" id="PTHR43713:SF3">
    <property type="entry name" value="GLUTAMATE-1-SEMIALDEHYDE 2,1-AMINOMUTASE 1, CHLOROPLASTIC-RELATED"/>
    <property type="match status" value="1"/>
</dbReference>
<comment type="caution">
    <text evidence="4">The sequence shown here is derived from an EMBL/GenBank/DDBJ whole genome shotgun (WGS) entry which is preliminary data.</text>
</comment>
<dbReference type="EMBL" id="QLIX01000009">
    <property type="protein sequence ID" value="RAI58438.1"/>
    <property type="molecule type" value="Genomic_DNA"/>
</dbReference>
<reference evidence="5" key="1">
    <citation type="submission" date="2018-06" db="EMBL/GenBank/DDBJ databases">
        <authorList>
            <person name="Khan S.A."/>
        </authorList>
    </citation>
    <scope>NUCLEOTIDE SEQUENCE [LARGE SCALE GENOMIC DNA]</scope>
    <source>
        <strain evidence="5">DB-1506</strain>
    </source>
</reference>
<sequence length="458" mass="47539">MPPLDPLATPHPTGPGRNSDLDAALAEARESYAAARPRSAALHARAREVMPGGNTRSVLFYAPFPTAMQRGAGARLWDADGRAYLDLLGEYSAGLFGHSEGRILAAVKAALDSGINLGAVGERESELAGLIAGRFPSVEQVRFTNSGTEANLMALAAARAFTGRPKTLVMRGGYHGGVLTFASERNPVNLPIPLAFTDYNDPEAATRDILAEGDGLAAVLVEPMLGSGGCIPASDAFLRALREATRRTGAVLVFDEVMTSRHGPAGLQGLTGVTPDMTTLGKYMAGGMSFGAFGGRREIMAVFDGHRPGTLPHAGTFNNNVWSMAAGCVAMGEIFTPAVAAAHYARGEALRAALNTACARSGRAMQFTGRGSMMTAHFRAGPITAPYAATAAEDGLRELFFFDMLAAGIYLARRGMTALSLAVTEADGARFLAAVEEFLAARGPLLAAAAPGAGPSPG</sequence>
<dbReference type="AlphaFoldDB" id="A0A327ME01"/>
<keyword evidence="5" id="KW-1185">Reference proteome</keyword>
<dbReference type="RefSeq" id="WP_111470413.1">
    <property type="nucleotide sequence ID" value="NZ_QLIX01000009.1"/>
</dbReference>
<dbReference type="SUPFAM" id="SSF53383">
    <property type="entry name" value="PLP-dependent transferases"/>
    <property type="match status" value="1"/>
</dbReference>
<gene>
    <name evidence="4" type="ORF">DOO78_13895</name>
</gene>
<evidence type="ECO:0000313" key="5">
    <source>
        <dbReference type="Proteomes" id="UP000249065"/>
    </source>
</evidence>
<evidence type="ECO:0000313" key="4">
    <source>
        <dbReference type="EMBL" id="RAI58438.1"/>
    </source>
</evidence>
<organism evidence="4 5">
    <name type="scientific">Roseicella frigidaeris</name>
    <dbReference type="NCBI Taxonomy" id="2230885"/>
    <lineage>
        <taxon>Bacteria</taxon>
        <taxon>Pseudomonadati</taxon>
        <taxon>Pseudomonadota</taxon>
        <taxon>Alphaproteobacteria</taxon>
        <taxon>Acetobacterales</taxon>
        <taxon>Roseomonadaceae</taxon>
        <taxon>Roseicella</taxon>
    </lineage>
</organism>
<dbReference type="GO" id="GO:0008483">
    <property type="term" value="F:transaminase activity"/>
    <property type="evidence" value="ECO:0007669"/>
    <property type="project" value="UniProtKB-KW"/>
</dbReference>
<dbReference type="InterPro" id="IPR005814">
    <property type="entry name" value="Aminotrans_3"/>
</dbReference>
<keyword evidence="2 3" id="KW-0663">Pyridoxal phosphate</keyword>
<dbReference type="InterPro" id="IPR015422">
    <property type="entry name" value="PyrdxlP-dep_Trfase_small"/>
</dbReference>
<dbReference type="InterPro" id="IPR015421">
    <property type="entry name" value="PyrdxlP-dep_Trfase_major"/>
</dbReference>
<evidence type="ECO:0000256" key="2">
    <source>
        <dbReference type="ARBA" id="ARBA00022898"/>
    </source>
</evidence>
<name>A0A327ME01_9PROT</name>
<comment type="cofactor">
    <cofactor evidence="1">
        <name>pyridoxal 5'-phosphate</name>
        <dbReference type="ChEBI" id="CHEBI:597326"/>
    </cofactor>
</comment>
<dbReference type="Pfam" id="PF00202">
    <property type="entry name" value="Aminotran_3"/>
    <property type="match status" value="1"/>
</dbReference>
<accession>A0A327ME01</accession>
<evidence type="ECO:0000256" key="3">
    <source>
        <dbReference type="RuleBase" id="RU003560"/>
    </source>
</evidence>
<proteinExistence type="inferred from homology"/>
<dbReference type="PANTHER" id="PTHR43713">
    <property type="entry name" value="GLUTAMATE-1-SEMIALDEHYDE 2,1-AMINOMUTASE"/>
    <property type="match status" value="1"/>
</dbReference>
<evidence type="ECO:0000256" key="1">
    <source>
        <dbReference type="ARBA" id="ARBA00001933"/>
    </source>
</evidence>
<keyword evidence="4" id="KW-0032">Aminotransferase</keyword>
<keyword evidence="4" id="KW-0808">Transferase</keyword>